<keyword evidence="2" id="KW-1185">Reference proteome</keyword>
<gene>
    <name evidence="1" type="ORF">R1flu_026582</name>
</gene>
<reference evidence="1 2" key="1">
    <citation type="submission" date="2024-09" db="EMBL/GenBank/DDBJ databases">
        <title>Chromosome-scale assembly of Riccia fluitans.</title>
        <authorList>
            <person name="Paukszto L."/>
            <person name="Sawicki J."/>
            <person name="Karawczyk K."/>
            <person name="Piernik-Szablinska J."/>
            <person name="Szczecinska M."/>
            <person name="Mazdziarz M."/>
        </authorList>
    </citation>
    <scope>NUCLEOTIDE SEQUENCE [LARGE SCALE GENOMIC DNA]</scope>
    <source>
        <strain evidence="1">Rf_01</strain>
        <tissue evidence="1">Aerial parts of the thallus</tissue>
    </source>
</reference>
<dbReference type="Proteomes" id="UP001605036">
    <property type="component" value="Unassembled WGS sequence"/>
</dbReference>
<proteinExistence type="predicted"/>
<dbReference type="EMBL" id="JBHFFA010000008">
    <property type="protein sequence ID" value="KAL2608009.1"/>
    <property type="molecule type" value="Genomic_DNA"/>
</dbReference>
<name>A0ABD1XGY7_9MARC</name>
<organism evidence="1 2">
    <name type="scientific">Riccia fluitans</name>
    <dbReference type="NCBI Taxonomy" id="41844"/>
    <lineage>
        <taxon>Eukaryota</taxon>
        <taxon>Viridiplantae</taxon>
        <taxon>Streptophyta</taxon>
        <taxon>Embryophyta</taxon>
        <taxon>Marchantiophyta</taxon>
        <taxon>Marchantiopsida</taxon>
        <taxon>Marchantiidae</taxon>
        <taxon>Marchantiales</taxon>
        <taxon>Ricciaceae</taxon>
        <taxon>Riccia</taxon>
    </lineage>
</organism>
<evidence type="ECO:0000313" key="1">
    <source>
        <dbReference type="EMBL" id="KAL2608009.1"/>
    </source>
</evidence>
<comment type="caution">
    <text evidence="1">The sequence shown here is derived from an EMBL/GenBank/DDBJ whole genome shotgun (WGS) entry which is preliminary data.</text>
</comment>
<accession>A0ABD1XGY7</accession>
<dbReference type="AlphaFoldDB" id="A0ABD1XGY7"/>
<evidence type="ECO:0000313" key="2">
    <source>
        <dbReference type="Proteomes" id="UP001605036"/>
    </source>
</evidence>
<protein>
    <submittedName>
        <fullName evidence="1">Uncharacterized protein</fullName>
    </submittedName>
</protein>
<sequence length="106" mass="11885">MTSKTMHISSGGSQEYAASIGPSAKRIRSIASIPSIEYNLHAEPLAMNSIKNMEVPKDINPIEHGLSNGKDDIQYYMRAEDFKQVDKVWAKAYFELGLPFNVFNHP</sequence>